<evidence type="ECO:0000256" key="1">
    <source>
        <dbReference type="SAM" id="SignalP"/>
    </source>
</evidence>
<evidence type="ECO:0000313" key="4">
    <source>
        <dbReference type="EMBL" id="CAF3607382.1"/>
    </source>
</evidence>
<gene>
    <name evidence="3" type="ORF">GPM918_LOCUS4671</name>
    <name evidence="2" type="ORF">OVA965_LOCUS5747</name>
    <name evidence="5" type="ORF">SRO942_LOCUS4672</name>
    <name evidence="4" type="ORF">TMI583_LOCUS5744</name>
</gene>
<dbReference type="Proteomes" id="UP000681722">
    <property type="component" value="Unassembled WGS sequence"/>
</dbReference>
<name>A0A813UBA6_9BILA</name>
<comment type="caution">
    <text evidence="3">The sequence shown here is derived from an EMBL/GenBank/DDBJ whole genome shotgun (WGS) entry which is preliminary data.</text>
</comment>
<accession>A0A813UBA6</accession>
<reference evidence="3" key="1">
    <citation type="submission" date="2021-02" db="EMBL/GenBank/DDBJ databases">
        <authorList>
            <person name="Nowell W R."/>
        </authorList>
    </citation>
    <scope>NUCLEOTIDE SEQUENCE</scope>
</reference>
<dbReference type="EMBL" id="CAJOBC010000639">
    <property type="protein sequence ID" value="CAF3610097.1"/>
    <property type="molecule type" value="Genomic_DNA"/>
</dbReference>
<dbReference type="EMBL" id="CAJNOQ010000639">
    <property type="protein sequence ID" value="CAF0823481.1"/>
    <property type="molecule type" value="Genomic_DNA"/>
</dbReference>
<dbReference type="Proteomes" id="UP000677228">
    <property type="component" value="Unassembled WGS sequence"/>
</dbReference>
<dbReference type="EMBL" id="CAJOBA010001649">
    <property type="protein sequence ID" value="CAF3607382.1"/>
    <property type="molecule type" value="Genomic_DNA"/>
</dbReference>
<evidence type="ECO:0000313" key="5">
    <source>
        <dbReference type="EMBL" id="CAF3610097.1"/>
    </source>
</evidence>
<feature type="chain" id="PRO_5044131826" evidence="1">
    <location>
        <begin position="30"/>
        <end position="133"/>
    </location>
</feature>
<sequence>MNMNKYTRASDIATIVFGSLLLMHELALALVPGPSQTPRNSHFKAFYYCEEFDGGCFLEHLVCETFLDRRSSQMYLLDQSGMRTFINDDYIDKIHPDKSFDLLQELSKLKAGDSMPLFKLEPSASHGNDVNVE</sequence>
<dbReference type="EMBL" id="CAJNOK010001649">
    <property type="protein sequence ID" value="CAF0823038.1"/>
    <property type="molecule type" value="Genomic_DNA"/>
</dbReference>
<evidence type="ECO:0000313" key="3">
    <source>
        <dbReference type="EMBL" id="CAF0823481.1"/>
    </source>
</evidence>
<keyword evidence="6" id="KW-1185">Reference proteome</keyword>
<evidence type="ECO:0000313" key="2">
    <source>
        <dbReference type="EMBL" id="CAF0823038.1"/>
    </source>
</evidence>
<feature type="signal peptide" evidence="1">
    <location>
        <begin position="1"/>
        <end position="29"/>
    </location>
</feature>
<evidence type="ECO:0000313" key="6">
    <source>
        <dbReference type="Proteomes" id="UP000663829"/>
    </source>
</evidence>
<keyword evidence="1" id="KW-0732">Signal</keyword>
<protein>
    <submittedName>
        <fullName evidence="3">Uncharacterized protein</fullName>
    </submittedName>
</protein>
<organism evidence="3 6">
    <name type="scientific">Didymodactylos carnosus</name>
    <dbReference type="NCBI Taxonomy" id="1234261"/>
    <lineage>
        <taxon>Eukaryota</taxon>
        <taxon>Metazoa</taxon>
        <taxon>Spiralia</taxon>
        <taxon>Gnathifera</taxon>
        <taxon>Rotifera</taxon>
        <taxon>Eurotatoria</taxon>
        <taxon>Bdelloidea</taxon>
        <taxon>Philodinida</taxon>
        <taxon>Philodinidae</taxon>
        <taxon>Didymodactylos</taxon>
    </lineage>
</organism>
<dbReference type="AlphaFoldDB" id="A0A813UBA6"/>
<dbReference type="Proteomes" id="UP000682733">
    <property type="component" value="Unassembled WGS sequence"/>
</dbReference>
<proteinExistence type="predicted"/>
<dbReference type="Proteomes" id="UP000663829">
    <property type="component" value="Unassembled WGS sequence"/>
</dbReference>